<dbReference type="Proteomes" id="UP000694402">
    <property type="component" value="Unassembled WGS sequence"/>
</dbReference>
<gene>
    <name evidence="2" type="primary">FABP6</name>
</gene>
<dbReference type="Ensembl" id="ENSOTST00005016932.2">
    <property type="protein sequence ID" value="ENSOTSP00005015533.1"/>
    <property type="gene ID" value="ENSOTSG00005007750.2"/>
</dbReference>
<comment type="similarity">
    <text evidence="1">Belongs to the calycin superfamily. Fatty-acid binding protein (FABP) family.</text>
</comment>
<dbReference type="Pfam" id="PF14651">
    <property type="entry name" value="Lipocalin_7"/>
    <property type="match status" value="1"/>
</dbReference>
<evidence type="ECO:0000256" key="1">
    <source>
        <dbReference type="ARBA" id="ARBA00008390"/>
    </source>
</evidence>
<keyword evidence="3" id="KW-1185">Reference proteome</keyword>
<dbReference type="GO" id="GO:0008289">
    <property type="term" value="F:lipid binding"/>
    <property type="evidence" value="ECO:0007669"/>
    <property type="project" value="InterPro"/>
</dbReference>
<evidence type="ECO:0000313" key="2">
    <source>
        <dbReference type="Ensembl" id="ENSOTSP00005015533.1"/>
    </source>
</evidence>
<evidence type="ECO:0000313" key="3">
    <source>
        <dbReference type="Proteomes" id="UP000694402"/>
    </source>
</evidence>
<name>A0A8C8ENJ4_ONCTS</name>
<reference evidence="2" key="2">
    <citation type="submission" date="2025-09" db="UniProtKB">
        <authorList>
            <consortium name="Ensembl"/>
        </authorList>
    </citation>
    <scope>IDENTIFICATION</scope>
</reference>
<organism evidence="2 3">
    <name type="scientific">Oncorhynchus tshawytscha</name>
    <name type="common">Chinook salmon</name>
    <name type="synonym">Salmo tshawytscha</name>
    <dbReference type="NCBI Taxonomy" id="74940"/>
    <lineage>
        <taxon>Eukaryota</taxon>
        <taxon>Metazoa</taxon>
        <taxon>Chordata</taxon>
        <taxon>Craniata</taxon>
        <taxon>Vertebrata</taxon>
        <taxon>Euteleostomi</taxon>
        <taxon>Actinopterygii</taxon>
        <taxon>Neopterygii</taxon>
        <taxon>Teleostei</taxon>
        <taxon>Protacanthopterygii</taxon>
        <taxon>Salmoniformes</taxon>
        <taxon>Salmonidae</taxon>
        <taxon>Salmoninae</taxon>
        <taxon>Oncorhynchus</taxon>
    </lineage>
</organism>
<dbReference type="GeneTree" id="ENSGT00940000157139"/>
<dbReference type="InterPro" id="IPR000463">
    <property type="entry name" value="Fatty_acid-bd"/>
</dbReference>
<reference evidence="2" key="1">
    <citation type="submission" date="2025-08" db="UniProtKB">
        <authorList>
            <consortium name="Ensembl"/>
        </authorList>
    </citation>
    <scope>IDENTIFICATION</scope>
</reference>
<dbReference type="PRINTS" id="PR00178">
    <property type="entry name" value="FATTYACIDBP"/>
</dbReference>
<dbReference type="InterPro" id="IPR031259">
    <property type="entry name" value="ILBP"/>
</dbReference>
<proteinExistence type="inferred from homology"/>
<accession>A0A8C8ENJ4</accession>
<sequence>MAFAGKWETESQEGYDEFCKLLGIPDDIIEKGRDYKLITEVVQNGNVFSWSQLYPTNKTISNKFVIDQECDMETIGGKKFKVRISMMCHTTFSQFRSGICLKKSYPGVCCVSFCNIVLQTKVSYSHCSKKLSRGSRVAQRSKALHLSARGITTDTLVQIQAVSQPAVIGSPVGRRVIENKSLFLTDLPS</sequence>
<dbReference type="Gene3D" id="2.40.128.20">
    <property type="match status" value="1"/>
</dbReference>
<dbReference type="SUPFAM" id="SSF50814">
    <property type="entry name" value="Lipocalins"/>
    <property type="match status" value="1"/>
</dbReference>
<dbReference type="AlphaFoldDB" id="A0A8C8ENJ4"/>
<dbReference type="InterPro" id="IPR012674">
    <property type="entry name" value="Calycin"/>
</dbReference>
<protein>
    <submittedName>
        <fullName evidence="2">Uncharacterized protein</fullName>
    </submittedName>
</protein>
<dbReference type="PANTHER" id="PTHR11955">
    <property type="entry name" value="FATTY ACID BINDING PROTEIN"/>
    <property type="match status" value="1"/>
</dbReference>